<evidence type="ECO:0000313" key="3">
    <source>
        <dbReference type="Proteomes" id="UP000887565"/>
    </source>
</evidence>
<name>A0A915JVM3_ROMCU</name>
<organism evidence="3 4">
    <name type="scientific">Romanomermis culicivorax</name>
    <name type="common">Nematode worm</name>
    <dbReference type="NCBI Taxonomy" id="13658"/>
    <lineage>
        <taxon>Eukaryota</taxon>
        <taxon>Metazoa</taxon>
        <taxon>Ecdysozoa</taxon>
        <taxon>Nematoda</taxon>
        <taxon>Enoplea</taxon>
        <taxon>Dorylaimia</taxon>
        <taxon>Mermithida</taxon>
        <taxon>Mermithoidea</taxon>
        <taxon>Mermithidae</taxon>
        <taxon>Romanomermis</taxon>
    </lineage>
</organism>
<feature type="domain" description="Reelin" evidence="2">
    <location>
        <begin position="17"/>
        <end position="215"/>
    </location>
</feature>
<evidence type="ECO:0000256" key="1">
    <source>
        <dbReference type="SAM" id="SignalP"/>
    </source>
</evidence>
<feature type="signal peptide" evidence="1">
    <location>
        <begin position="1"/>
        <end position="22"/>
    </location>
</feature>
<accession>A0A915JVM3</accession>
<dbReference type="InterPro" id="IPR051237">
    <property type="entry name" value="Ferric-chelate_Red/DefProt"/>
</dbReference>
<dbReference type="PANTHER" id="PTHR45828:SF42">
    <property type="entry name" value="DEFENSE PROTEIN L(2)34FC"/>
    <property type="match status" value="1"/>
</dbReference>
<evidence type="ECO:0000259" key="2">
    <source>
        <dbReference type="PROSITE" id="PS51019"/>
    </source>
</evidence>
<keyword evidence="3" id="KW-1185">Reference proteome</keyword>
<dbReference type="PANTHER" id="PTHR45828">
    <property type="entry name" value="CYTOCHROME B561/FERRIC REDUCTASE TRANSMEMBRANE"/>
    <property type="match status" value="1"/>
</dbReference>
<dbReference type="Gene3D" id="2.60.40.4060">
    <property type="entry name" value="Reeler domain"/>
    <property type="match status" value="1"/>
</dbReference>
<dbReference type="Pfam" id="PF02014">
    <property type="entry name" value="Reeler"/>
    <property type="match status" value="2"/>
</dbReference>
<dbReference type="InterPro" id="IPR042307">
    <property type="entry name" value="Reeler_sf"/>
</dbReference>
<dbReference type="WBParaSite" id="nRc.2.0.1.t30455-RA">
    <property type="protein sequence ID" value="nRc.2.0.1.t30455-RA"/>
    <property type="gene ID" value="nRc.2.0.1.g30455"/>
</dbReference>
<reference evidence="4" key="1">
    <citation type="submission" date="2022-11" db="UniProtKB">
        <authorList>
            <consortium name="WormBaseParasite"/>
        </authorList>
    </citation>
    <scope>IDENTIFICATION</scope>
</reference>
<dbReference type="AlphaFoldDB" id="A0A915JVM3"/>
<evidence type="ECO:0000313" key="4">
    <source>
        <dbReference type="WBParaSite" id="nRc.2.0.1.t30455-RA"/>
    </source>
</evidence>
<dbReference type="GO" id="GO:0016020">
    <property type="term" value="C:membrane"/>
    <property type="evidence" value="ECO:0007669"/>
    <property type="project" value="TreeGrafter"/>
</dbReference>
<proteinExistence type="predicted"/>
<dbReference type="CDD" id="cd08544">
    <property type="entry name" value="Reeler"/>
    <property type="match status" value="1"/>
</dbReference>
<sequence length="266" mass="30636">MLTFTSSPSLFLMLMFVDWSRALKYGAPCQTMQHMTPIEYAHGPPNADPAAFEILILKPYTERRVKCYDIGKPYLVRIKPNNVAETFAGFLLQSRSSNVPDTRVGQFLQEGLDKIKWQYQPVCRRRLTTLNDNSSFNDDQKLTEITNLLASASITHVSSTPKSKVDTLWTIDEYVGPVYFKGTVVKSQYVWWNDIRSITIDYCKKSKPNEKIEISDTDDREKVSKAFHNTCSDIVPSCKSWSHFCETHAFIFRYCPMTCMKCVSFR</sequence>
<dbReference type="InterPro" id="IPR002861">
    <property type="entry name" value="Reeler_dom"/>
</dbReference>
<protein>
    <submittedName>
        <fullName evidence="4">Reelin domain-containing protein</fullName>
    </submittedName>
</protein>
<dbReference type="Proteomes" id="UP000887565">
    <property type="component" value="Unplaced"/>
</dbReference>
<feature type="chain" id="PRO_5036926590" evidence="1">
    <location>
        <begin position="23"/>
        <end position="266"/>
    </location>
</feature>
<keyword evidence="1" id="KW-0732">Signal</keyword>
<dbReference type="PROSITE" id="PS51019">
    <property type="entry name" value="REELIN"/>
    <property type="match status" value="1"/>
</dbReference>